<dbReference type="PANTHER" id="PTHR10963:SF55">
    <property type="entry name" value="GLYCOSIDE HYDROLASE FAMILY 16 PROTEIN"/>
    <property type="match status" value="1"/>
</dbReference>
<evidence type="ECO:0000259" key="3">
    <source>
        <dbReference type="PROSITE" id="PS51762"/>
    </source>
</evidence>
<proteinExistence type="inferred from homology"/>
<dbReference type="Pfam" id="PF00722">
    <property type="entry name" value="Glyco_hydro_16"/>
    <property type="match status" value="1"/>
</dbReference>
<sequence length="460" mass="50667">MPVGGNGGIPRSASTTFRTPFLSPASRPSSIWTPPTYPYMPSADGASTAAISVPKSKPPLPSTRLPEKLSKEDKPWLKEKDTLGRLSWWLTFFGMVLGLGGAAVLCWQGYTGVQVLKDSQLCLVLEDDFNSLDTQNTWNYDVELGGFGNGEFQMTTDSSTNIYTQNGELYIVPTLTSDEIGTGAIFDGGTYTLQDCTSQNQSACTTSSSAATGQVINPVKSARINTQGKYNIAYGKVEVRAKLPTGDWLWPAIWMLPEDNNYGPWPLSGEIDIMEARGNGPSYSAQGNNFVRSSLNYGPMDSLINMIFGWQSTKRTTFAADFHIYSMEWTGTFMRFYIDNRLHSMLDLKLYGKGGKNMWDRGSFPPTAQNGSTQVVVSNPWSSGSAAAPFDQSFYLILDVAAGGTSGWFPDKVGNKPWYDGSATAMHDFASAQSTWYSTWPQNIDDRAFRVDYVKMWKLC</sequence>
<feature type="region of interest" description="Disordered" evidence="2">
    <location>
        <begin position="1"/>
        <end position="33"/>
    </location>
</feature>
<name>A0A067PDN2_9AGAM</name>
<dbReference type="Gene3D" id="2.60.120.200">
    <property type="match status" value="1"/>
</dbReference>
<dbReference type="STRING" id="933084.A0A067PDN2"/>
<dbReference type="Proteomes" id="UP000027265">
    <property type="component" value="Unassembled WGS sequence"/>
</dbReference>
<dbReference type="InParanoid" id="A0A067PDN2"/>
<dbReference type="InterPro" id="IPR050546">
    <property type="entry name" value="Glycosyl_Hydrlase_16"/>
</dbReference>
<evidence type="ECO:0000313" key="5">
    <source>
        <dbReference type="Proteomes" id="UP000027265"/>
    </source>
</evidence>
<dbReference type="GO" id="GO:0004553">
    <property type="term" value="F:hydrolase activity, hydrolyzing O-glycosyl compounds"/>
    <property type="evidence" value="ECO:0007669"/>
    <property type="project" value="InterPro"/>
</dbReference>
<dbReference type="OrthoDB" id="4781at2759"/>
<comment type="similarity">
    <text evidence="1">Belongs to the glycosyl hydrolase 16 family.</text>
</comment>
<dbReference type="PANTHER" id="PTHR10963">
    <property type="entry name" value="GLYCOSYL HYDROLASE-RELATED"/>
    <property type="match status" value="1"/>
</dbReference>
<feature type="domain" description="GH16" evidence="3">
    <location>
        <begin position="127"/>
        <end position="460"/>
    </location>
</feature>
<dbReference type="InterPro" id="IPR013320">
    <property type="entry name" value="ConA-like_dom_sf"/>
</dbReference>
<evidence type="ECO:0000313" key="4">
    <source>
        <dbReference type="EMBL" id="KDQ52884.1"/>
    </source>
</evidence>
<dbReference type="InterPro" id="IPR000757">
    <property type="entry name" value="Beta-glucanase-like"/>
</dbReference>
<dbReference type="EMBL" id="KL197737">
    <property type="protein sequence ID" value="KDQ52884.1"/>
    <property type="molecule type" value="Genomic_DNA"/>
</dbReference>
<keyword evidence="5" id="KW-1185">Reference proteome</keyword>
<dbReference type="SUPFAM" id="SSF49899">
    <property type="entry name" value="Concanavalin A-like lectins/glucanases"/>
    <property type="match status" value="1"/>
</dbReference>
<protein>
    <submittedName>
        <fullName evidence="4">Glycoside hydrolase family 16 protein</fullName>
    </submittedName>
</protein>
<feature type="region of interest" description="Disordered" evidence="2">
    <location>
        <begin position="48"/>
        <end position="68"/>
    </location>
</feature>
<dbReference type="AlphaFoldDB" id="A0A067PDN2"/>
<dbReference type="HOGENOM" id="CLU_019533_1_2_1"/>
<accession>A0A067PDN2</accession>
<organism evidence="4 5">
    <name type="scientific">Jaapia argillacea MUCL 33604</name>
    <dbReference type="NCBI Taxonomy" id="933084"/>
    <lineage>
        <taxon>Eukaryota</taxon>
        <taxon>Fungi</taxon>
        <taxon>Dikarya</taxon>
        <taxon>Basidiomycota</taxon>
        <taxon>Agaricomycotina</taxon>
        <taxon>Agaricomycetes</taxon>
        <taxon>Agaricomycetidae</taxon>
        <taxon>Jaapiales</taxon>
        <taxon>Jaapiaceae</taxon>
        <taxon>Jaapia</taxon>
    </lineage>
</organism>
<keyword evidence="4" id="KW-0378">Hydrolase</keyword>
<reference evidence="5" key="1">
    <citation type="journal article" date="2014" name="Proc. Natl. Acad. Sci. U.S.A.">
        <title>Extensive sampling of basidiomycete genomes demonstrates inadequacy of the white-rot/brown-rot paradigm for wood decay fungi.</title>
        <authorList>
            <person name="Riley R."/>
            <person name="Salamov A.A."/>
            <person name="Brown D.W."/>
            <person name="Nagy L.G."/>
            <person name="Floudas D."/>
            <person name="Held B.W."/>
            <person name="Levasseur A."/>
            <person name="Lombard V."/>
            <person name="Morin E."/>
            <person name="Otillar R."/>
            <person name="Lindquist E.A."/>
            <person name="Sun H."/>
            <person name="LaButti K.M."/>
            <person name="Schmutz J."/>
            <person name="Jabbour D."/>
            <person name="Luo H."/>
            <person name="Baker S.E."/>
            <person name="Pisabarro A.G."/>
            <person name="Walton J.D."/>
            <person name="Blanchette R.A."/>
            <person name="Henrissat B."/>
            <person name="Martin F."/>
            <person name="Cullen D."/>
            <person name="Hibbett D.S."/>
            <person name="Grigoriev I.V."/>
        </authorList>
    </citation>
    <scope>NUCLEOTIDE SEQUENCE [LARGE SCALE GENOMIC DNA]</scope>
    <source>
        <strain evidence="5">MUCL 33604</strain>
    </source>
</reference>
<evidence type="ECO:0000256" key="1">
    <source>
        <dbReference type="ARBA" id="ARBA00006865"/>
    </source>
</evidence>
<dbReference type="PROSITE" id="PS51762">
    <property type="entry name" value="GH16_2"/>
    <property type="match status" value="1"/>
</dbReference>
<gene>
    <name evidence="4" type="ORF">JAAARDRAFT_138170</name>
</gene>
<dbReference type="GO" id="GO:0005975">
    <property type="term" value="P:carbohydrate metabolic process"/>
    <property type="evidence" value="ECO:0007669"/>
    <property type="project" value="InterPro"/>
</dbReference>
<evidence type="ECO:0000256" key="2">
    <source>
        <dbReference type="SAM" id="MobiDB-lite"/>
    </source>
</evidence>